<evidence type="ECO:0000313" key="2">
    <source>
        <dbReference type="Proteomes" id="UP000285456"/>
    </source>
</evidence>
<dbReference type="Proteomes" id="UP000285456">
    <property type="component" value="Unassembled WGS sequence"/>
</dbReference>
<keyword evidence="2" id="KW-1185">Reference proteome</keyword>
<dbReference type="AlphaFoldDB" id="A0A417YGS6"/>
<dbReference type="RefSeq" id="WP_118889504.1">
    <property type="nucleotide sequence ID" value="NZ_PHUT01000007.1"/>
</dbReference>
<gene>
    <name evidence="1" type="ORF">D1B32_11955</name>
</gene>
<sequence>MKAMLLFHEIEYWFEMDENKNLSEIDEDYIKHMINKGYSSGQLAHYDEEADKESYGWWQIKGFETQKGND</sequence>
<accession>A0A417YGS6</accession>
<comment type="caution">
    <text evidence="1">The sequence shown here is derived from an EMBL/GenBank/DDBJ whole genome shotgun (WGS) entry which is preliminary data.</text>
</comment>
<name>A0A417YGS6_9BACI</name>
<reference evidence="1 2" key="1">
    <citation type="journal article" date="2007" name="Int. J. Syst. Evol. Microbiol.">
        <title>Oceanobacillus profundus sp. nov., isolated from a deep-sea sediment core.</title>
        <authorList>
            <person name="Kim Y.G."/>
            <person name="Choi D.H."/>
            <person name="Hyun S."/>
            <person name="Cho B.C."/>
        </authorList>
    </citation>
    <scope>NUCLEOTIDE SEQUENCE [LARGE SCALE GENOMIC DNA]</scope>
    <source>
        <strain evidence="1 2">DSM 18246</strain>
    </source>
</reference>
<organism evidence="1 2">
    <name type="scientific">Oceanobacillus profundus</name>
    <dbReference type="NCBI Taxonomy" id="372463"/>
    <lineage>
        <taxon>Bacteria</taxon>
        <taxon>Bacillati</taxon>
        <taxon>Bacillota</taxon>
        <taxon>Bacilli</taxon>
        <taxon>Bacillales</taxon>
        <taxon>Bacillaceae</taxon>
        <taxon>Oceanobacillus</taxon>
    </lineage>
</organism>
<evidence type="ECO:0000313" key="1">
    <source>
        <dbReference type="EMBL" id="RHW31946.1"/>
    </source>
</evidence>
<dbReference type="EMBL" id="QWEH01000007">
    <property type="protein sequence ID" value="RHW31946.1"/>
    <property type="molecule type" value="Genomic_DNA"/>
</dbReference>
<proteinExistence type="predicted"/>
<protein>
    <submittedName>
        <fullName evidence="1">Uncharacterized protein</fullName>
    </submittedName>
</protein>